<dbReference type="EMBL" id="JBHTKA010000015">
    <property type="protein sequence ID" value="MFD1003069.1"/>
    <property type="molecule type" value="Genomic_DNA"/>
</dbReference>
<organism evidence="2 3">
    <name type="scientific">Ohtaekwangia kribbensis</name>
    <dbReference type="NCBI Taxonomy" id="688913"/>
    <lineage>
        <taxon>Bacteria</taxon>
        <taxon>Pseudomonadati</taxon>
        <taxon>Bacteroidota</taxon>
        <taxon>Cytophagia</taxon>
        <taxon>Cytophagales</taxon>
        <taxon>Fulvivirgaceae</taxon>
        <taxon>Ohtaekwangia</taxon>
    </lineage>
</organism>
<protein>
    <recommendedName>
        <fullName evidence="4">DUF4168 domain-containing protein</fullName>
    </recommendedName>
</protein>
<reference evidence="3" key="1">
    <citation type="journal article" date="2019" name="Int. J. Syst. Evol. Microbiol.">
        <title>The Global Catalogue of Microorganisms (GCM) 10K type strain sequencing project: providing services to taxonomists for standard genome sequencing and annotation.</title>
        <authorList>
            <consortium name="The Broad Institute Genomics Platform"/>
            <consortium name="The Broad Institute Genome Sequencing Center for Infectious Disease"/>
            <person name="Wu L."/>
            <person name="Ma J."/>
        </authorList>
    </citation>
    <scope>NUCLEOTIDE SEQUENCE [LARGE SCALE GENOMIC DNA]</scope>
    <source>
        <strain evidence="3">CCUG 58938</strain>
    </source>
</reference>
<feature type="chain" id="PRO_5045221734" description="DUF4168 domain-containing protein" evidence="1">
    <location>
        <begin position="22"/>
        <end position="156"/>
    </location>
</feature>
<keyword evidence="1" id="KW-0732">Signal</keyword>
<dbReference type="Proteomes" id="UP001597112">
    <property type="component" value="Unassembled WGS sequence"/>
</dbReference>
<evidence type="ECO:0000313" key="3">
    <source>
        <dbReference type="Proteomes" id="UP001597112"/>
    </source>
</evidence>
<proteinExistence type="predicted"/>
<evidence type="ECO:0000313" key="2">
    <source>
        <dbReference type="EMBL" id="MFD1003069.1"/>
    </source>
</evidence>
<keyword evidence="3" id="KW-1185">Reference proteome</keyword>
<sequence length="156" mass="17263">MKLKFFSLVCFMALFSAKLFAQDAATVTDEELKKYAIAMDSVNEMQAVLSGQIKEMVTTSQTISAQRYNELFKVINDEGKLLEANATPEEIAFVKEVIAKKDAGTAKIKETYQLLAKDFVGAAAFNKVRKAISSDEGLKTKYQSLMDELAKDNAVN</sequence>
<name>A0ABW3K9W8_9BACT</name>
<dbReference type="RefSeq" id="WP_377585192.1">
    <property type="nucleotide sequence ID" value="NZ_JBHTKA010000015.1"/>
</dbReference>
<comment type="caution">
    <text evidence="2">The sequence shown here is derived from an EMBL/GenBank/DDBJ whole genome shotgun (WGS) entry which is preliminary data.</text>
</comment>
<feature type="signal peptide" evidence="1">
    <location>
        <begin position="1"/>
        <end position="21"/>
    </location>
</feature>
<evidence type="ECO:0008006" key="4">
    <source>
        <dbReference type="Google" id="ProtNLM"/>
    </source>
</evidence>
<evidence type="ECO:0000256" key="1">
    <source>
        <dbReference type="SAM" id="SignalP"/>
    </source>
</evidence>
<accession>A0ABW3K9W8</accession>
<gene>
    <name evidence="2" type="ORF">ACFQ21_27335</name>
</gene>